<comment type="subcellular location">
    <subcellularLocation>
        <location evidence="2 8">Cell outer membrane</location>
        <topology evidence="2 8">Lipid-anchor</topology>
    </subcellularLocation>
</comment>
<gene>
    <name evidence="9" type="primary">vlp-a</name>
    <name evidence="9" type="ordered locus">BDU_3028</name>
</gene>
<keyword evidence="10" id="KW-1185">Reference proteome</keyword>
<evidence type="ECO:0000256" key="5">
    <source>
        <dbReference type="ARBA" id="ARBA00023139"/>
    </source>
</evidence>
<dbReference type="KEGG" id="bdu:BDU_3028"/>
<evidence type="ECO:0000313" key="9">
    <source>
        <dbReference type="EMBL" id="ACH94173.1"/>
    </source>
</evidence>
<keyword evidence="7 8" id="KW-0449">Lipoprotein</keyword>
<evidence type="ECO:0000256" key="2">
    <source>
        <dbReference type="ARBA" id="ARBA00004459"/>
    </source>
</evidence>
<keyword evidence="5 8" id="KW-0564">Palmitate</keyword>
<proteinExistence type="predicted"/>
<keyword evidence="4 8" id="KW-0472">Membrane</keyword>
<accession>B5RP87</accession>
<dbReference type="RefSeq" id="WP_012539604.1">
    <property type="nucleotide sequence ID" value="NC_011254.1"/>
</dbReference>
<name>B5RP87_BORDL</name>
<dbReference type="Proteomes" id="UP000000611">
    <property type="component" value="Plasmid pl42"/>
</dbReference>
<reference evidence="9 10" key="1">
    <citation type="journal article" date="2008" name="PLoS Genet.">
        <title>The genome of Borrelia recurrentis, the agent of deadly louse-borne relapsing fever, is a degraded subset of tick-borne Borrelia duttonii.</title>
        <authorList>
            <person name="Lescot M."/>
            <person name="Audic S."/>
            <person name="Robert C."/>
            <person name="Nguyen T.T."/>
            <person name="Blanc G."/>
            <person name="Cutler S.J."/>
            <person name="Wincker P."/>
            <person name="Couloux A."/>
            <person name="Claverie J.-M."/>
            <person name="Raoult D."/>
            <person name="Drancourt M."/>
        </authorList>
    </citation>
    <scope>NUCLEOTIDE SEQUENCE [LARGE SCALE GENOMIC DNA]</scope>
    <source>
        <strain evidence="9 10">Ly</strain>
    </source>
</reference>
<evidence type="ECO:0000256" key="7">
    <source>
        <dbReference type="ARBA" id="ARBA00023288"/>
    </source>
</evidence>
<organism evidence="9 10">
    <name type="scientific">Borrelia duttonii (strain Ly)</name>
    <dbReference type="NCBI Taxonomy" id="412419"/>
    <lineage>
        <taxon>Bacteria</taxon>
        <taxon>Pseudomonadati</taxon>
        <taxon>Spirochaetota</taxon>
        <taxon>Spirochaetia</taxon>
        <taxon>Spirochaetales</taxon>
        <taxon>Borreliaceae</taxon>
        <taxon>Borrelia</taxon>
    </lineage>
</organism>
<evidence type="ECO:0000313" key="10">
    <source>
        <dbReference type="Proteomes" id="UP000000611"/>
    </source>
</evidence>
<dbReference type="AlphaFoldDB" id="B5RP87"/>
<protein>
    <recommendedName>
        <fullName evidence="8">Variable large protein</fullName>
    </recommendedName>
</protein>
<keyword evidence="3" id="KW-0732">Signal</keyword>
<evidence type="ECO:0000256" key="3">
    <source>
        <dbReference type="ARBA" id="ARBA00022729"/>
    </source>
</evidence>
<evidence type="ECO:0000256" key="1">
    <source>
        <dbReference type="ARBA" id="ARBA00003932"/>
    </source>
</evidence>
<geneLocation type="plasmid" evidence="9 10">
    <name>pl42</name>
</geneLocation>
<dbReference type="HOGENOM" id="CLU_054711_2_0_12"/>
<keyword evidence="6 8" id="KW-0998">Cell outer membrane</keyword>
<evidence type="ECO:0000256" key="6">
    <source>
        <dbReference type="ARBA" id="ARBA00023237"/>
    </source>
</evidence>
<dbReference type="EMBL" id="CP000989">
    <property type="protein sequence ID" value="ACH94173.1"/>
    <property type="molecule type" value="Genomic_DNA"/>
</dbReference>
<dbReference type="InterPro" id="IPR000680">
    <property type="entry name" value="Borrelia_lipo"/>
</dbReference>
<comment type="function">
    <text evidence="1 8">The Vlp and Vsp proteins are antigenically distinct proteins, only one vlp or vsp gene is transcriptionally active at any one time. Switching between these genes is a mechanism of host immune response evasion.</text>
</comment>
<sequence length="364" mass="37407">MNIEKKGEGKVRVILLMMMMVMMGCNSGGVKGEGTGGGEGRGGGSLSEVLLEVGRSAENAFYAFMGLIADTLGFTAKSITKKSDVGEYFSILGAKLGEASAELEKVANKATSGVDKSDALKNPIRVAVEAAKGVLDTLKGHLESLKGIGGDDNKIVGWAESDKEGAAANTEELKKAYKALKGIVETATKEGVEELNEGNVQMNAVTVGVSANPEHGAKILATNDAGKPAAGDTGKAALIVSTVSGEEMLASIVKPEEKASKITGQANAQTTPLEFAVGGDGANLAQNSVKPSSLSGGIALRSLVKAGKLAANNNNDEKAAQAAGLTAVNKLLVAVEDIIKKTVKKTLEKAKEKIDDARKPKIAE</sequence>
<dbReference type="SUPFAM" id="SSF74748">
    <property type="entry name" value="Variable surface antigen VlsE"/>
    <property type="match status" value="1"/>
</dbReference>
<evidence type="ECO:0000256" key="4">
    <source>
        <dbReference type="ARBA" id="ARBA00023136"/>
    </source>
</evidence>
<keyword evidence="9" id="KW-0614">Plasmid</keyword>
<dbReference type="Pfam" id="PF00921">
    <property type="entry name" value="Lipoprotein_2"/>
    <property type="match status" value="1"/>
</dbReference>
<dbReference type="GO" id="GO:0009279">
    <property type="term" value="C:cell outer membrane"/>
    <property type="evidence" value="ECO:0007669"/>
    <property type="project" value="UniProtKB-SubCell"/>
</dbReference>
<dbReference type="PROSITE" id="PS51257">
    <property type="entry name" value="PROKAR_LIPOPROTEIN"/>
    <property type="match status" value="1"/>
</dbReference>
<evidence type="ECO:0000256" key="8">
    <source>
        <dbReference type="RuleBase" id="RU363105"/>
    </source>
</evidence>